<organism evidence="13 14">
    <name type="scientific">Candidatus Sulfuritelmatomonas gaucii</name>
    <dbReference type="NCBI Taxonomy" id="2043161"/>
    <lineage>
        <taxon>Bacteria</taxon>
        <taxon>Pseudomonadati</taxon>
        <taxon>Acidobacteriota</taxon>
        <taxon>Terriglobia</taxon>
        <taxon>Terriglobales</taxon>
        <taxon>Acidobacteriaceae</taxon>
        <taxon>Candidatus Sulfuritelmatomonas</taxon>
    </lineage>
</organism>
<feature type="domain" description="1-deoxy-D-xylulose 5-phosphate reductoisomerase N-terminal" evidence="10">
    <location>
        <begin position="4"/>
        <end position="133"/>
    </location>
</feature>
<dbReference type="GO" id="GO:0051484">
    <property type="term" value="P:isopentenyl diphosphate biosynthetic process, methylerythritol 4-phosphate pathway involved in terpenoid biosynthetic process"/>
    <property type="evidence" value="ECO:0007669"/>
    <property type="project" value="TreeGrafter"/>
</dbReference>
<name>A0A2N9LCB4_9BACT</name>
<dbReference type="InterPro" id="IPR003821">
    <property type="entry name" value="DXP_reductoisomerase"/>
</dbReference>
<evidence type="ECO:0000256" key="2">
    <source>
        <dbReference type="ARBA" id="ARBA00006825"/>
    </source>
</evidence>
<keyword evidence="6 9" id="KW-0464">Manganese</keyword>
<dbReference type="GO" id="GO:0030145">
    <property type="term" value="F:manganese ion binding"/>
    <property type="evidence" value="ECO:0007669"/>
    <property type="project" value="TreeGrafter"/>
</dbReference>
<protein>
    <recommendedName>
        <fullName evidence="9">1-deoxy-D-xylulose 5-phosphate reductoisomerase</fullName>
        <shortName evidence="9">DXP reductoisomerase</shortName>
        <ecNumber evidence="9">1.1.1.267</ecNumber>
    </recommendedName>
    <alternativeName>
        <fullName evidence="9">1-deoxyxylulose-5-phosphate reductoisomerase</fullName>
    </alternativeName>
    <alternativeName>
        <fullName evidence="9">2-C-methyl-D-erythritol 4-phosphate synthase</fullName>
    </alternativeName>
</protein>
<feature type="binding site" evidence="9">
    <location>
        <position position="37"/>
    </location>
    <ligand>
        <name>NADPH</name>
        <dbReference type="ChEBI" id="CHEBI:57783"/>
    </ligand>
</feature>
<dbReference type="HAMAP" id="MF_00183">
    <property type="entry name" value="DXP_reductoisom"/>
    <property type="match status" value="1"/>
</dbReference>
<feature type="domain" description="DXP reductoisomerase C-terminal" evidence="12">
    <location>
        <begin position="263"/>
        <end position="377"/>
    </location>
</feature>
<dbReference type="Proteomes" id="UP000239735">
    <property type="component" value="Unassembled WGS sequence"/>
</dbReference>
<feature type="binding site" evidence="9">
    <location>
        <position position="213"/>
    </location>
    <ligand>
        <name>1-deoxy-D-xylulose 5-phosphate</name>
        <dbReference type="ChEBI" id="CHEBI:57792"/>
    </ligand>
</feature>
<feature type="binding site" evidence="9">
    <location>
        <position position="153"/>
    </location>
    <ligand>
        <name>1-deoxy-D-xylulose 5-phosphate</name>
        <dbReference type="ChEBI" id="CHEBI:57792"/>
    </ligand>
</feature>
<dbReference type="EMBL" id="OKRB01000086">
    <property type="protein sequence ID" value="SPE20916.1"/>
    <property type="molecule type" value="Genomic_DNA"/>
</dbReference>
<dbReference type="GO" id="GO:0016853">
    <property type="term" value="F:isomerase activity"/>
    <property type="evidence" value="ECO:0007669"/>
    <property type="project" value="UniProtKB-KW"/>
</dbReference>
<feature type="binding site" evidence="9">
    <location>
        <position position="152"/>
    </location>
    <ligand>
        <name>1-deoxy-D-xylulose 5-phosphate</name>
        <dbReference type="ChEBI" id="CHEBI:57792"/>
    </ligand>
</feature>
<evidence type="ECO:0000259" key="10">
    <source>
        <dbReference type="Pfam" id="PF02670"/>
    </source>
</evidence>
<feature type="binding site" evidence="9">
    <location>
        <position position="127"/>
    </location>
    <ligand>
        <name>NADPH</name>
        <dbReference type="ChEBI" id="CHEBI:57783"/>
    </ligand>
</feature>
<feature type="binding site" evidence="9">
    <location>
        <position position="12"/>
    </location>
    <ligand>
        <name>NADPH</name>
        <dbReference type="ChEBI" id="CHEBI:57783"/>
    </ligand>
</feature>
<evidence type="ECO:0000256" key="7">
    <source>
        <dbReference type="ARBA" id="ARBA00023229"/>
    </source>
</evidence>
<sequence length="384" mass="41634">MKRLAILGSTGSIGQSTLSIVEQFPERYGVAALAAGRNVDEAFAQAQRWRPKMISLATEELAGELARRLRQDGVSGIEAVHGTGGTIACSTLHEADFVVSAIVGVAGLEATHAAILAGKPVGLANKECMVAAGEILTAAARERKVPILPIDSEHNAVHQCLRVGAHNEVKFIWLTASGGPFRQLPLDQFEAITPEQALKHPTWVMGRRITIDSATMLNKGLEVIEACRLFDVTPAQVRVIIHPQSTVHSMVEYVDGSILAQISVTDMRLPILYALAWPERPPSTLTFDLAALRHLEFERPDFKRFPCLRLAFQAAEKGGAHCIALNAADEVAVGAFLERRISFTGIPRTIEKVLESTPEAHPATIAEVLNADREARERAKAMLT</sequence>
<dbReference type="InterPro" id="IPR036291">
    <property type="entry name" value="NAD(P)-bd_dom_sf"/>
</dbReference>
<dbReference type="InterPro" id="IPR026877">
    <property type="entry name" value="DXPR_C"/>
</dbReference>
<dbReference type="Pfam" id="PF02670">
    <property type="entry name" value="DXP_reductoisom"/>
    <property type="match status" value="1"/>
</dbReference>
<dbReference type="EC" id="1.1.1.267" evidence="9"/>
<feature type="binding site" evidence="9">
    <location>
        <position position="10"/>
    </location>
    <ligand>
        <name>NADPH</name>
        <dbReference type="ChEBI" id="CHEBI:57783"/>
    </ligand>
</feature>
<comment type="pathway">
    <text evidence="1 9">Isoprenoid biosynthesis; isopentenyl diphosphate biosynthesis via DXP pathway; isopentenyl diphosphate from 1-deoxy-D-xylulose 5-phosphate: step 1/6.</text>
</comment>
<feature type="binding site" evidence="9">
    <location>
        <position position="219"/>
    </location>
    <ligand>
        <name>1-deoxy-D-xylulose 5-phosphate</name>
        <dbReference type="ChEBI" id="CHEBI:57792"/>
    </ligand>
</feature>
<proteinExistence type="inferred from homology"/>
<feature type="binding site" evidence="9">
    <location>
        <position position="126"/>
    </location>
    <ligand>
        <name>1-deoxy-D-xylulose 5-phosphate</name>
        <dbReference type="ChEBI" id="CHEBI:57792"/>
    </ligand>
</feature>
<dbReference type="SUPFAM" id="SSF55347">
    <property type="entry name" value="Glyceraldehyde-3-phosphate dehydrogenase-like, C-terminal domain"/>
    <property type="match status" value="1"/>
</dbReference>
<dbReference type="PANTHER" id="PTHR30525:SF0">
    <property type="entry name" value="1-DEOXY-D-XYLULOSE 5-PHOSPHATE REDUCTOISOMERASE, CHLOROPLASTIC"/>
    <property type="match status" value="1"/>
</dbReference>
<feature type="binding site" evidence="9">
    <location>
        <position position="36"/>
    </location>
    <ligand>
        <name>NADPH</name>
        <dbReference type="ChEBI" id="CHEBI:57783"/>
    </ligand>
</feature>
<feature type="binding site" evidence="9">
    <location>
        <position position="177"/>
    </location>
    <ligand>
        <name>1-deoxy-D-xylulose 5-phosphate</name>
        <dbReference type="ChEBI" id="CHEBI:57792"/>
    </ligand>
</feature>
<feature type="binding site" evidence="9">
    <location>
        <position position="38"/>
    </location>
    <ligand>
        <name>NADPH</name>
        <dbReference type="ChEBI" id="CHEBI:57783"/>
    </ligand>
</feature>
<dbReference type="UniPathway" id="UPA00056">
    <property type="reaction ID" value="UER00092"/>
</dbReference>
<evidence type="ECO:0000256" key="8">
    <source>
        <dbReference type="ARBA" id="ARBA00048543"/>
    </source>
</evidence>
<keyword evidence="4 9" id="KW-0521">NADP</keyword>
<comment type="catalytic activity">
    <reaction evidence="8">
        <text>2-C-methyl-D-erythritol 4-phosphate + NADP(+) = 1-deoxy-D-xylulose 5-phosphate + NADPH + H(+)</text>
        <dbReference type="Rhea" id="RHEA:13717"/>
        <dbReference type="ChEBI" id="CHEBI:15378"/>
        <dbReference type="ChEBI" id="CHEBI:57783"/>
        <dbReference type="ChEBI" id="CHEBI:57792"/>
        <dbReference type="ChEBI" id="CHEBI:58262"/>
        <dbReference type="ChEBI" id="CHEBI:58349"/>
        <dbReference type="EC" id="1.1.1.267"/>
    </reaction>
    <physiologicalReaction direction="right-to-left" evidence="8">
        <dbReference type="Rhea" id="RHEA:13719"/>
    </physiologicalReaction>
</comment>
<dbReference type="SUPFAM" id="SSF51735">
    <property type="entry name" value="NAD(P)-binding Rossmann-fold domains"/>
    <property type="match status" value="1"/>
</dbReference>
<dbReference type="PANTHER" id="PTHR30525">
    <property type="entry name" value="1-DEOXY-D-XYLULOSE 5-PHOSPHATE REDUCTOISOMERASE"/>
    <property type="match status" value="1"/>
</dbReference>
<feature type="binding site" evidence="9">
    <location>
        <position position="222"/>
    </location>
    <ligand>
        <name>Mn(2+)</name>
        <dbReference type="ChEBI" id="CHEBI:29035"/>
    </ligand>
</feature>
<dbReference type="InterPro" id="IPR013512">
    <property type="entry name" value="DXP_reductoisomerase_N"/>
</dbReference>
<dbReference type="GO" id="GO:0070402">
    <property type="term" value="F:NADPH binding"/>
    <property type="evidence" value="ECO:0007669"/>
    <property type="project" value="InterPro"/>
</dbReference>
<comment type="cofactor">
    <cofactor evidence="9">
        <name>Mg(2+)</name>
        <dbReference type="ChEBI" id="CHEBI:18420"/>
    </cofactor>
    <cofactor evidence="9">
        <name>Mn(2+)</name>
        <dbReference type="ChEBI" id="CHEBI:29035"/>
    </cofactor>
</comment>
<dbReference type="GO" id="GO:0030604">
    <property type="term" value="F:1-deoxy-D-xylulose-5-phosphate reductoisomerase activity"/>
    <property type="evidence" value="ECO:0007669"/>
    <property type="project" value="UniProtKB-UniRule"/>
</dbReference>
<feature type="binding site" evidence="9">
    <location>
        <position position="151"/>
    </location>
    <ligand>
        <name>Mn(2+)</name>
        <dbReference type="ChEBI" id="CHEBI:29035"/>
    </ligand>
</feature>
<dbReference type="NCBIfam" id="TIGR00243">
    <property type="entry name" value="Dxr"/>
    <property type="match status" value="1"/>
</dbReference>
<evidence type="ECO:0000256" key="1">
    <source>
        <dbReference type="ARBA" id="ARBA00005094"/>
    </source>
</evidence>
<gene>
    <name evidence="9 13" type="primary">dxr</name>
    <name evidence="13" type="ORF">SBA5_30121</name>
</gene>
<evidence type="ECO:0000256" key="5">
    <source>
        <dbReference type="ARBA" id="ARBA00023002"/>
    </source>
</evidence>
<dbReference type="InterPro" id="IPR036169">
    <property type="entry name" value="DXPR_C_sf"/>
</dbReference>
<keyword evidence="5 9" id="KW-0560">Oxidoreductase</keyword>
<keyword evidence="13" id="KW-0413">Isomerase</keyword>
<accession>A0A2N9LCB4</accession>
<feature type="binding site" evidence="9">
    <location>
        <position position="222"/>
    </location>
    <ligand>
        <name>1-deoxy-D-xylulose 5-phosphate</name>
        <dbReference type="ChEBI" id="CHEBI:57792"/>
    </ligand>
</feature>
<keyword evidence="3 9" id="KW-0479">Metal-binding</keyword>
<dbReference type="OrthoDB" id="9806546at2"/>
<dbReference type="PIRSF" id="PIRSF006205">
    <property type="entry name" value="Dxp_reductismrs"/>
    <property type="match status" value="1"/>
</dbReference>
<evidence type="ECO:0000313" key="13">
    <source>
        <dbReference type="EMBL" id="SPE20916.1"/>
    </source>
</evidence>
<feature type="binding site" evidence="9">
    <location>
        <position position="125"/>
    </location>
    <ligand>
        <name>NADPH</name>
        <dbReference type="ChEBI" id="CHEBI:57783"/>
    </ligand>
</feature>
<evidence type="ECO:0000256" key="4">
    <source>
        <dbReference type="ARBA" id="ARBA00022857"/>
    </source>
</evidence>
<feature type="binding site" evidence="9">
    <location>
        <position position="200"/>
    </location>
    <ligand>
        <name>1-deoxy-D-xylulose 5-phosphate</name>
        <dbReference type="ChEBI" id="CHEBI:57792"/>
    </ligand>
</feature>
<reference evidence="14" key="1">
    <citation type="submission" date="2018-02" db="EMBL/GenBank/DDBJ databases">
        <authorList>
            <person name="Hausmann B."/>
        </authorList>
    </citation>
    <scope>NUCLEOTIDE SEQUENCE [LARGE SCALE GENOMIC DNA]</scope>
    <source>
        <strain evidence="14">Peat soil MAG SbA5</strain>
    </source>
</reference>
<dbReference type="FunFam" id="3.40.50.720:FF:000045">
    <property type="entry name" value="1-deoxy-D-xylulose 5-phosphate reductoisomerase"/>
    <property type="match status" value="1"/>
</dbReference>
<evidence type="ECO:0000259" key="12">
    <source>
        <dbReference type="Pfam" id="PF13288"/>
    </source>
</evidence>
<keyword evidence="7 9" id="KW-0414">Isoprene biosynthesis</keyword>
<dbReference type="Gene3D" id="1.10.1740.10">
    <property type="match status" value="1"/>
</dbReference>
<dbReference type="SUPFAM" id="SSF69055">
    <property type="entry name" value="1-deoxy-D-xylulose-5-phosphate reductoisomerase, C-terminal domain"/>
    <property type="match status" value="1"/>
</dbReference>
<evidence type="ECO:0000313" key="14">
    <source>
        <dbReference type="Proteomes" id="UP000239735"/>
    </source>
</evidence>
<feature type="binding site" evidence="9">
    <location>
        <position position="13"/>
    </location>
    <ligand>
        <name>NADPH</name>
        <dbReference type="ChEBI" id="CHEBI:57783"/>
    </ligand>
</feature>
<comment type="function">
    <text evidence="9">Catalyzes the NADPH-dependent rearrangement and reduction of 1-deoxy-D-xylulose-5-phosphate (DXP) to 2-C-methyl-D-erythritol 4-phosphate (MEP).</text>
</comment>
<dbReference type="Pfam" id="PF13288">
    <property type="entry name" value="DXPR_C"/>
    <property type="match status" value="1"/>
</dbReference>
<feature type="binding site" evidence="9">
    <location>
        <position position="153"/>
    </location>
    <ligand>
        <name>Mn(2+)</name>
        <dbReference type="ChEBI" id="CHEBI:29035"/>
    </ligand>
</feature>
<evidence type="ECO:0000256" key="6">
    <source>
        <dbReference type="ARBA" id="ARBA00023211"/>
    </source>
</evidence>
<comment type="similarity">
    <text evidence="2 9">Belongs to the DXR family.</text>
</comment>
<feature type="binding site" evidence="9">
    <location>
        <position position="11"/>
    </location>
    <ligand>
        <name>NADPH</name>
        <dbReference type="ChEBI" id="CHEBI:57783"/>
    </ligand>
</feature>
<dbReference type="InterPro" id="IPR013644">
    <property type="entry name" value="DXP_reductoisomerase_C"/>
</dbReference>
<dbReference type="Gene3D" id="3.40.50.720">
    <property type="entry name" value="NAD(P)-binding Rossmann-like Domain"/>
    <property type="match status" value="1"/>
</dbReference>
<feature type="binding site" evidence="9">
    <location>
        <position position="218"/>
    </location>
    <ligand>
        <name>1-deoxy-D-xylulose 5-phosphate</name>
        <dbReference type="ChEBI" id="CHEBI:57792"/>
    </ligand>
</feature>
<dbReference type="AlphaFoldDB" id="A0A2N9LCB4"/>
<evidence type="ECO:0000256" key="3">
    <source>
        <dbReference type="ARBA" id="ARBA00022723"/>
    </source>
</evidence>
<evidence type="ECO:0000259" key="11">
    <source>
        <dbReference type="Pfam" id="PF08436"/>
    </source>
</evidence>
<keyword evidence="9" id="KW-0460">Magnesium</keyword>
<evidence type="ECO:0000256" key="9">
    <source>
        <dbReference type="HAMAP-Rule" id="MF_00183"/>
    </source>
</evidence>
<feature type="domain" description="1-deoxy-D-xylulose 5-phosphate reductoisomerase C-terminal" evidence="11">
    <location>
        <begin position="147"/>
        <end position="230"/>
    </location>
</feature>
<feature type="binding site" evidence="9">
    <location>
        <position position="206"/>
    </location>
    <ligand>
        <name>NADPH</name>
        <dbReference type="ChEBI" id="CHEBI:57783"/>
    </ligand>
</feature>
<dbReference type="Pfam" id="PF08436">
    <property type="entry name" value="DXP_redisom_C"/>
    <property type="match status" value="1"/>
</dbReference>